<evidence type="ECO:0000256" key="1">
    <source>
        <dbReference type="SAM" id="MobiDB-lite"/>
    </source>
</evidence>
<feature type="signal peptide" evidence="2">
    <location>
        <begin position="1"/>
        <end position="22"/>
    </location>
</feature>
<feature type="region of interest" description="Disordered" evidence="1">
    <location>
        <begin position="30"/>
        <end position="76"/>
    </location>
</feature>
<protein>
    <submittedName>
        <fullName evidence="3">Uncharacterized protein</fullName>
    </submittedName>
</protein>
<dbReference type="AlphaFoldDB" id="A0A8J3FWV2"/>
<organism evidence="3 4">
    <name type="scientific">Longimycelium tulufanense</name>
    <dbReference type="NCBI Taxonomy" id="907463"/>
    <lineage>
        <taxon>Bacteria</taxon>
        <taxon>Bacillati</taxon>
        <taxon>Actinomycetota</taxon>
        <taxon>Actinomycetes</taxon>
        <taxon>Pseudonocardiales</taxon>
        <taxon>Pseudonocardiaceae</taxon>
        <taxon>Longimycelium</taxon>
    </lineage>
</organism>
<reference evidence="3" key="1">
    <citation type="journal article" date="2014" name="Int. J. Syst. Evol. Microbiol.">
        <title>Complete genome sequence of Corynebacterium casei LMG S-19264T (=DSM 44701T), isolated from a smear-ripened cheese.</title>
        <authorList>
            <consortium name="US DOE Joint Genome Institute (JGI-PGF)"/>
            <person name="Walter F."/>
            <person name="Albersmeier A."/>
            <person name="Kalinowski J."/>
            <person name="Ruckert C."/>
        </authorList>
    </citation>
    <scope>NUCLEOTIDE SEQUENCE</scope>
    <source>
        <strain evidence="3">CGMCC 4.5737</strain>
    </source>
</reference>
<dbReference type="EMBL" id="BMMK01000049">
    <property type="protein sequence ID" value="GGM80613.1"/>
    <property type="molecule type" value="Genomic_DNA"/>
</dbReference>
<gene>
    <name evidence="3" type="ORF">GCM10012275_59090</name>
</gene>
<feature type="chain" id="PRO_5039039810" evidence="2">
    <location>
        <begin position="23"/>
        <end position="130"/>
    </location>
</feature>
<comment type="caution">
    <text evidence="3">The sequence shown here is derived from an EMBL/GenBank/DDBJ whole genome shotgun (WGS) entry which is preliminary data.</text>
</comment>
<accession>A0A8J3FWV2</accession>
<evidence type="ECO:0000256" key="2">
    <source>
        <dbReference type="SAM" id="SignalP"/>
    </source>
</evidence>
<keyword evidence="2" id="KW-0732">Signal</keyword>
<dbReference type="Proteomes" id="UP000637578">
    <property type="component" value="Unassembled WGS sequence"/>
</dbReference>
<reference evidence="3" key="2">
    <citation type="submission" date="2020-09" db="EMBL/GenBank/DDBJ databases">
        <authorList>
            <person name="Sun Q."/>
            <person name="Zhou Y."/>
        </authorList>
    </citation>
    <scope>NUCLEOTIDE SEQUENCE</scope>
    <source>
        <strain evidence="3">CGMCC 4.5737</strain>
    </source>
</reference>
<feature type="compositionally biased region" description="Pro residues" evidence="1">
    <location>
        <begin position="59"/>
        <end position="68"/>
    </location>
</feature>
<evidence type="ECO:0000313" key="3">
    <source>
        <dbReference type="EMBL" id="GGM80613.1"/>
    </source>
</evidence>
<proteinExistence type="predicted"/>
<name>A0A8J3FWV2_9PSEU</name>
<feature type="compositionally biased region" description="Pro residues" evidence="1">
    <location>
        <begin position="42"/>
        <end position="51"/>
    </location>
</feature>
<evidence type="ECO:0000313" key="4">
    <source>
        <dbReference type="Proteomes" id="UP000637578"/>
    </source>
</evidence>
<keyword evidence="4" id="KW-1185">Reference proteome</keyword>
<sequence>MHHSISVLALLAGAALSVPLAAASGVEATPPPVVQYHHNPAEPFPLPPPPRPKPEPAEVAPPPVPAPPVVDSDPGCGTRAVAEGVFNPACSEYQGYLDPGTSAGRGPTSGELQFEYGCRMGYIPSAQCKR</sequence>